<evidence type="ECO:0000313" key="3">
    <source>
        <dbReference type="Proteomes" id="UP000280197"/>
    </source>
</evidence>
<dbReference type="Proteomes" id="UP000280197">
    <property type="component" value="Chromosome"/>
</dbReference>
<accession>A0A3Q9C2M0</accession>
<dbReference type="KEGG" id="saqu:EJC51_46215"/>
<evidence type="ECO:0000256" key="1">
    <source>
        <dbReference type="SAM" id="MobiDB-lite"/>
    </source>
</evidence>
<keyword evidence="3" id="KW-1185">Reference proteome</keyword>
<dbReference type="EMBL" id="CP034463">
    <property type="protein sequence ID" value="AZP22796.1"/>
    <property type="molecule type" value="Genomic_DNA"/>
</dbReference>
<name>A0A3Q9C2M0_9ACTN</name>
<evidence type="ECO:0000313" key="2">
    <source>
        <dbReference type="EMBL" id="AZP22796.1"/>
    </source>
</evidence>
<dbReference type="AlphaFoldDB" id="A0A3Q9C2M0"/>
<feature type="region of interest" description="Disordered" evidence="1">
    <location>
        <begin position="238"/>
        <end position="296"/>
    </location>
</feature>
<reference evidence="2 3" key="1">
    <citation type="submission" date="2018-12" db="EMBL/GenBank/DDBJ databases">
        <authorList>
            <person name="Li K."/>
        </authorList>
    </citation>
    <scope>NUCLEOTIDE SEQUENCE [LARGE SCALE GENOMIC DNA]</scope>
    <source>
        <strain evidence="3">CR22</strain>
    </source>
</reference>
<gene>
    <name evidence="2" type="ORF">EJC51_46215</name>
</gene>
<sequence>MDVDQIVAELYGLPPKEFVAARDVRVAEARQAKDPAAARTLAALRRPTTAAWASNLFVRQRPKEVDRLLALGQTLREAHRMLDAGQFREASRQQHQMIAALARETAGLAKAAGLALTEPVRHEVEQILHSVLADPAIADEWAAGRLTKAPEATVGFTAVAPDTVPAHPATASSAEKRPARQDTARQAQLDAARTASQDAVSEAGRREEALAEAQQAQQAADARLEQVQARVAELEEQLQKARKDQREASAAAGLARDAVGEARRAATNARRTAARASAKLAKLGQTADAKQRPEPS</sequence>
<protein>
    <submittedName>
        <fullName evidence="2">Uncharacterized protein</fullName>
    </submittedName>
</protein>
<organism evidence="2 3">
    <name type="scientific">Streptomyces aquilus</name>
    <dbReference type="NCBI Taxonomy" id="2548456"/>
    <lineage>
        <taxon>Bacteria</taxon>
        <taxon>Bacillati</taxon>
        <taxon>Actinomycetota</taxon>
        <taxon>Actinomycetes</taxon>
        <taxon>Kitasatosporales</taxon>
        <taxon>Streptomycetaceae</taxon>
        <taxon>Streptomyces</taxon>
    </lineage>
</organism>
<feature type="compositionally biased region" description="Basic and acidic residues" evidence="1">
    <location>
        <begin position="238"/>
        <end position="247"/>
    </location>
</feature>
<proteinExistence type="predicted"/>
<feature type="compositionally biased region" description="Low complexity" evidence="1">
    <location>
        <begin position="265"/>
        <end position="283"/>
    </location>
</feature>
<feature type="compositionally biased region" description="Basic and acidic residues" evidence="1">
    <location>
        <begin position="174"/>
        <end position="183"/>
    </location>
</feature>
<feature type="region of interest" description="Disordered" evidence="1">
    <location>
        <begin position="158"/>
        <end position="217"/>
    </location>
</feature>
<dbReference type="RefSeq" id="WP_126276595.1">
    <property type="nucleotide sequence ID" value="NZ_CP034463.1"/>
</dbReference>